<comment type="similarity">
    <text evidence="1">Belongs to the UDP-glycosyltransferase family.</text>
</comment>
<evidence type="ECO:0000256" key="2">
    <source>
        <dbReference type="ARBA" id="ARBA00022676"/>
    </source>
</evidence>
<name>A0A9Q0NK90_SALVM</name>
<dbReference type="GO" id="GO:0080044">
    <property type="term" value="F:quercetin 7-O-glucosyltransferase activity"/>
    <property type="evidence" value="ECO:0007669"/>
    <property type="project" value="TreeGrafter"/>
</dbReference>
<dbReference type="PANTHER" id="PTHR11926">
    <property type="entry name" value="GLUCOSYL/GLUCURONOSYL TRANSFERASES"/>
    <property type="match status" value="1"/>
</dbReference>
<evidence type="ECO:0000256" key="1">
    <source>
        <dbReference type="ARBA" id="ARBA00009995"/>
    </source>
</evidence>
<keyword evidence="5" id="KW-1185">Reference proteome</keyword>
<keyword evidence="3 4" id="KW-0808">Transferase</keyword>
<reference evidence="4" key="2">
    <citation type="journal article" date="2023" name="Int. J. Mol. Sci.">
        <title>De Novo Assembly and Annotation of 11 Diverse Shrub Willow (Salix) Genomes Reveals Novel Gene Organization in Sex-Linked Regions.</title>
        <authorList>
            <person name="Hyden B."/>
            <person name="Feng K."/>
            <person name="Yates T.B."/>
            <person name="Jawdy S."/>
            <person name="Cereghino C."/>
            <person name="Smart L.B."/>
            <person name="Muchero W."/>
        </authorList>
    </citation>
    <scope>NUCLEOTIDE SEQUENCE [LARGE SCALE GENOMIC DNA]</scope>
    <source>
        <tissue evidence="4">Shoot tip</tissue>
    </source>
</reference>
<keyword evidence="2" id="KW-0328">Glycosyltransferase</keyword>
<organism evidence="4 5">
    <name type="scientific">Salix viminalis</name>
    <name type="common">Common osier</name>
    <name type="synonym">Basket willow</name>
    <dbReference type="NCBI Taxonomy" id="40686"/>
    <lineage>
        <taxon>Eukaryota</taxon>
        <taxon>Viridiplantae</taxon>
        <taxon>Streptophyta</taxon>
        <taxon>Embryophyta</taxon>
        <taxon>Tracheophyta</taxon>
        <taxon>Spermatophyta</taxon>
        <taxon>Magnoliopsida</taxon>
        <taxon>eudicotyledons</taxon>
        <taxon>Gunneridae</taxon>
        <taxon>Pentapetalae</taxon>
        <taxon>rosids</taxon>
        <taxon>fabids</taxon>
        <taxon>Malpighiales</taxon>
        <taxon>Salicaceae</taxon>
        <taxon>Saliceae</taxon>
        <taxon>Salix</taxon>
    </lineage>
</organism>
<evidence type="ECO:0000313" key="4">
    <source>
        <dbReference type="EMBL" id="KAJ6671176.1"/>
    </source>
</evidence>
<comment type="caution">
    <text evidence="4">The sequence shown here is derived from an EMBL/GenBank/DDBJ whole genome shotgun (WGS) entry which is preliminary data.</text>
</comment>
<dbReference type="Gene3D" id="3.40.50.2000">
    <property type="entry name" value="Glycogen Phosphorylase B"/>
    <property type="match status" value="1"/>
</dbReference>
<dbReference type="InterPro" id="IPR002213">
    <property type="entry name" value="UDP_glucos_trans"/>
</dbReference>
<gene>
    <name evidence="4" type="ORF">OIU85_014988</name>
</gene>
<accession>A0A9Q0NK90</accession>
<dbReference type="AlphaFoldDB" id="A0A9Q0NK90"/>
<proteinExistence type="inferred from homology"/>
<evidence type="ECO:0000256" key="3">
    <source>
        <dbReference type="ARBA" id="ARBA00022679"/>
    </source>
</evidence>
<dbReference type="PANTHER" id="PTHR11926:SF1441">
    <property type="entry name" value="GLYCOSYLTRANSFERASE"/>
    <property type="match status" value="1"/>
</dbReference>
<dbReference type="CDD" id="cd03784">
    <property type="entry name" value="GT1_Gtf-like"/>
    <property type="match status" value="1"/>
</dbReference>
<sequence length="318" mass="35044">MEILSENKEEEIHVLMVALSSQGHINPMLRLGKRLVNKGLHVTLATTEFTRRRMLKSSTINPTASSISISGVQVRFFSDGQNLDYDGKVNVDSYMENLANFGATSLSNLIKEHFPSNGHKKLSCIINNPFVSWVADVAISHGIPCAMVWIQPCSLFVIYYRFYNKLNSLPTLPDPEMSVELPGLPLLHAEDLPSFLLPSNPFGSLPKLLSDMFRNMKKYKWVLGNSFFGLERDAIESMADLCPISPIGPLVPPSLLGEDEDHDSGTSVELKSNAREWRVAAREAVAGAGSSDKNIQLFVDEIIKSCGSIVKGSCNDTS</sequence>
<dbReference type="EMBL" id="JAPFFL010000019">
    <property type="protein sequence ID" value="KAJ6671176.1"/>
    <property type="molecule type" value="Genomic_DNA"/>
</dbReference>
<dbReference type="OrthoDB" id="5835829at2759"/>
<dbReference type="GO" id="GO:0080043">
    <property type="term" value="F:quercetin 3-O-glucosyltransferase activity"/>
    <property type="evidence" value="ECO:0007669"/>
    <property type="project" value="TreeGrafter"/>
</dbReference>
<dbReference type="FunFam" id="3.40.50.2000:FF:000101">
    <property type="entry name" value="Glycosyltransferase"/>
    <property type="match status" value="1"/>
</dbReference>
<protein>
    <submittedName>
        <fullName evidence="4">GLUCOSYL/GLUCURONOSYL TRANSFERASES</fullName>
    </submittedName>
</protein>
<evidence type="ECO:0000313" key="5">
    <source>
        <dbReference type="Proteomes" id="UP001151529"/>
    </source>
</evidence>
<dbReference type="SUPFAM" id="SSF53756">
    <property type="entry name" value="UDP-Glycosyltransferase/glycogen phosphorylase"/>
    <property type="match status" value="1"/>
</dbReference>
<dbReference type="Proteomes" id="UP001151529">
    <property type="component" value="Chromosome 9"/>
</dbReference>
<reference evidence="4" key="1">
    <citation type="submission" date="2022-11" db="EMBL/GenBank/DDBJ databases">
        <authorList>
            <person name="Hyden B.L."/>
            <person name="Feng K."/>
            <person name="Yates T."/>
            <person name="Jawdy S."/>
            <person name="Smart L.B."/>
            <person name="Muchero W."/>
        </authorList>
    </citation>
    <scope>NUCLEOTIDE SEQUENCE</scope>
    <source>
        <tissue evidence="4">Shoot tip</tissue>
    </source>
</reference>